<dbReference type="Pfam" id="PF00583">
    <property type="entry name" value="Acetyltransf_1"/>
    <property type="match status" value="1"/>
</dbReference>
<name>A0A1L2ZQF2_9MICC</name>
<keyword evidence="2" id="KW-0808">Transferase</keyword>
<evidence type="ECO:0000313" key="2">
    <source>
        <dbReference type="EMBL" id="APF41389.1"/>
    </source>
</evidence>
<dbReference type="SUPFAM" id="SSF55729">
    <property type="entry name" value="Acyl-CoA N-acyltransferases (Nat)"/>
    <property type="match status" value="1"/>
</dbReference>
<evidence type="ECO:0000313" key="3">
    <source>
        <dbReference type="Proteomes" id="UP000183530"/>
    </source>
</evidence>
<dbReference type="RefSeq" id="WP_071894859.1">
    <property type="nucleotide sequence ID" value="NZ_CP018135.1"/>
</dbReference>
<sequence length="231" mass="25418">MANSANDELIGTWVTGWSGARGYENRHDGRVHASLRHDTTGDWEYVVHEPTNEELVAIAETLIKHPNRRLVAFTDKTHELVGAARTAGMSIVAQDEVIMSTDMAGHDVEDPKPAEGFEWQIEREGQHAWVSLHPEDDHDIVAASGHVSVVGDVAVFDRIITAADYRRRGFASLVMRALAAIALEDEVEDGLLVATQDGQELYKYLGWKTLGYALVFEGGEPHIVNSPTAHS</sequence>
<gene>
    <name evidence="2" type="ORF">BHE16_10750</name>
</gene>
<protein>
    <submittedName>
        <fullName evidence="2">GNAT family N-acetyltransferase</fullName>
    </submittedName>
</protein>
<dbReference type="STRING" id="556325.BHE16_10750"/>
<dbReference type="AlphaFoldDB" id="A0A1L2ZQF2"/>
<dbReference type="EMBL" id="CP018135">
    <property type="protein sequence ID" value="APF41389.1"/>
    <property type="molecule type" value="Genomic_DNA"/>
</dbReference>
<dbReference type="KEGG" id="nae:BHE16_10750"/>
<dbReference type="Gene3D" id="3.40.630.30">
    <property type="match status" value="1"/>
</dbReference>
<reference evidence="2 3" key="1">
    <citation type="submission" date="2016-11" db="EMBL/GenBank/DDBJ databases">
        <title>Genome sequencing of Zhihengliuella aestuarii B18 antagonistic to Plasmodiophora brassicae.</title>
        <authorList>
            <person name="Luo Y."/>
        </authorList>
    </citation>
    <scope>NUCLEOTIDE SEQUENCE [LARGE SCALE GENOMIC DNA]</scope>
    <source>
        <strain evidence="2 3">B18</strain>
    </source>
</reference>
<accession>A0A1L2ZQF2</accession>
<proteinExistence type="predicted"/>
<dbReference type="GO" id="GO:0016747">
    <property type="term" value="F:acyltransferase activity, transferring groups other than amino-acyl groups"/>
    <property type="evidence" value="ECO:0007669"/>
    <property type="project" value="InterPro"/>
</dbReference>
<keyword evidence="3" id="KW-1185">Reference proteome</keyword>
<dbReference type="InterPro" id="IPR016181">
    <property type="entry name" value="Acyl_CoA_acyltransferase"/>
</dbReference>
<dbReference type="OrthoDB" id="4966223at2"/>
<feature type="domain" description="N-acetyltransferase" evidence="1">
    <location>
        <begin position="89"/>
        <end position="230"/>
    </location>
</feature>
<dbReference type="PROSITE" id="PS51186">
    <property type="entry name" value="GNAT"/>
    <property type="match status" value="1"/>
</dbReference>
<organism evidence="2 3">
    <name type="scientific">Neomicrococcus aestuarii</name>
    <dbReference type="NCBI Taxonomy" id="556325"/>
    <lineage>
        <taxon>Bacteria</taxon>
        <taxon>Bacillati</taxon>
        <taxon>Actinomycetota</taxon>
        <taxon>Actinomycetes</taxon>
        <taxon>Micrococcales</taxon>
        <taxon>Micrococcaceae</taxon>
        <taxon>Neomicrococcus</taxon>
    </lineage>
</organism>
<dbReference type="Proteomes" id="UP000183530">
    <property type="component" value="Chromosome"/>
</dbReference>
<dbReference type="InterPro" id="IPR000182">
    <property type="entry name" value="GNAT_dom"/>
</dbReference>
<evidence type="ECO:0000259" key="1">
    <source>
        <dbReference type="PROSITE" id="PS51186"/>
    </source>
</evidence>